<dbReference type="InterPro" id="IPR040321">
    <property type="entry name" value="SCD2-like"/>
</dbReference>
<feature type="region of interest" description="Disordered" evidence="2">
    <location>
        <begin position="122"/>
        <end position="156"/>
    </location>
</feature>
<dbReference type="GO" id="GO:0000911">
    <property type="term" value="P:cytokinesis by cell plate formation"/>
    <property type="evidence" value="ECO:0007669"/>
    <property type="project" value="InterPro"/>
</dbReference>
<dbReference type="AlphaFoldDB" id="A0A9R0JTG5"/>
<evidence type="ECO:0000313" key="4">
    <source>
        <dbReference type="RefSeq" id="XP_021845963.1"/>
    </source>
</evidence>
<dbReference type="PANTHER" id="PTHR31762">
    <property type="entry name" value="FAS-BINDING FACTOR-LIKE PROTEIN"/>
    <property type="match status" value="1"/>
</dbReference>
<organism evidence="3 4">
    <name type="scientific">Spinacia oleracea</name>
    <name type="common">Spinach</name>
    <dbReference type="NCBI Taxonomy" id="3562"/>
    <lineage>
        <taxon>Eukaryota</taxon>
        <taxon>Viridiplantae</taxon>
        <taxon>Streptophyta</taxon>
        <taxon>Embryophyta</taxon>
        <taxon>Tracheophyta</taxon>
        <taxon>Spermatophyta</taxon>
        <taxon>Magnoliopsida</taxon>
        <taxon>eudicotyledons</taxon>
        <taxon>Gunneridae</taxon>
        <taxon>Pentapetalae</taxon>
        <taxon>Caryophyllales</taxon>
        <taxon>Chenopodiaceae</taxon>
        <taxon>Chenopodioideae</taxon>
        <taxon>Anserineae</taxon>
        <taxon>Spinacia</taxon>
    </lineage>
</organism>
<dbReference type="Proteomes" id="UP000813463">
    <property type="component" value="Chromosome 1"/>
</dbReference>
<proteinExistence type="predicted"/>
<feature type="coiled-coil region" evidence="1">
    <location>
        <begin position="305"/>
        <end position="339"/>
    </location>
</feature>
<dbReference type="KEGG" id="soe:110785761"/>
<feature type="region of interest" description="Disordered" evidence="2">
    <location>
        <begin position="1"/>
        <end position="67"/>
    </location>
</feature>
<dbReference type="RefSeq" id="XP_021845963.1">
    <property type="nucleotide sequence ID" value="XM_021990271.2"/>
</dbReference>
<keyword evidence="3" id="KW-1185">Reference proteome</keyword>
<evidence type="ECO:0000313" key="3">
    <source>
        <dbReference type="Proteomes" id="UP000813463"/>
    </source>
</evidence>
<feature type="compositionally biased region" description="Polar residues" evidence="2">
    <location>
        <begin position="58"/>
        <end position="67"/>
    </location>
</feature>
<accession>A0A9R0JTG5</accession>
<reference evidence="3" key="1">
    <citation type="journal article" date="2021" name="Nat. Commun.">
        <title>Genomic analyses provide insights into spinach domestication and the genetic basis of agronomic traits.</title>
        <authorList>
            <person name="Cai X."/>
            <person name="Sun X."/>
            <person name="Xu C."/>
            <person name="Sun H."/>
            <person name="Wang X."/>
            <person name="Ge C."/>
            <person name="Zhang Z."/>
            <person name="Wang Q."/>
            <person name="Fei Z."/>
            <person name="Jiao C."/>
            <person name="Wang Q."/>
        </authorList>
    </citation>
    <scope>NUCLEOTIDE SEQUENCE [LARGE SCALE GENOMIC DNA]</scope>
    <source>
        <strain evidence="3">cv. Varoflay</strain>
    </source>
</reference>
<feature type="coiled-coil region" evidence="1">
    <location>
        <begin position="235"/>
        <end position="276"/>
    </location>
</feature>
<protein>
    <submittedName>
        <fullName evidence="4">Coiled-coil domain-containing protein SCD2</fullName>
    </submittedName>
</protein>
<feature type="compositionally biased region" description="Basic and acidic residues" evidence="2">
    <location>
        <begin position="410"/>
        <end position="427"/>
    </location>
</feature>
<gene>
    <name evidence="4" type="primary">LOC110785761</name>
</gene>
<feature type="compositionally biased region" description="Polar residues" evidence="2">
    <location>
        <begin position="18"/>
        <end position="29"/>
    </location>
</feature>
<dbReference type="PANTHER" id="PTHR31762:SF4">
    <property type="entry name" value="COILED-COIL DOMAIN-CONTAINING PROTEIN SCD2"/>
    <property type="match status" value="1"/>
</dbReference>
<feature type="region of interest" description="Disordered" evidence="2">
    <location>
        <begin position="410"/>
        <end position="429"/>
    </location>
</feature>
<keyword evidence="1" id="KW-0175">Coiled coil</keyword>
<feature type="compositionally biased region" description="Polar residues" evidence="2">
    <location>
        <begin position="37"/>
        <end position="50"/>
    </location>
</feature>
<reference evidence="4" key="2">
    <citation type="submission" date="2025-08" db="UniProtKB">
        <authorList>
            <consortium name="RefSeq"/>
        </authorList>
    </citation>
    <scope>IDENTIFICATION</scope>
    <source>
        <tissue evidence="4">Leaf</tissue>
    </source>
</reference>
<feature type="compositionally biased region" description="Low complexity" evidence="2">
    <location>
        <begin position="129"/>
        <end position="141"/>
    </location>
</feature>
<evidence type="ECO:0000256" key="1">
    <source>
        <dbReference type="SAM" id="Coils"/>
    </source>
</evidence>
<dbReference type="GeneID" id="110785761"/>
<evidence type="ECO:0000256" key="2">
    <source>
        <dbReference type="SAM" id="MobiDB-lite"/>
    </source>
</evidence>
<name>A0A9R0JTG5_SPIOL</name>
<dbReference type="OrthoDB" id="2014962at2759"/>
<sequence>MDTKRTESPIYARRWTSEPGNVTATSLLSSRPHHVRTSSATSVDSPTASPTRAHHSRTASTTGMSSVKRTQNFAARAAAQRLAQVMASQITDEDDDDADLRFPAPALSRNIINGVGNGKPVLPSAPKISTTRSSSPASARNSVDEIPSFRAKSNGRSVASIRTAAASVPVPVPAPAPVPLPNITALKSQTSLPPLDSPSFRAQKDNSKRFFADIGQRNTKDAEHQQDPSGLRDELDMLQEENNTVFAKLRAEEERCKQVEARVKELEKQVASLGEGVSLEAKFLSRKEAALRQREAALKDDKQSKDVINKEITNLRSEAKNAKHEVEAAAARLQGTESEVKALHSMTERMILTQEEMEEVVLKRCWLARYWGLAAQIGICADIASSKYEHWSSLAPLPFEVVISAGQKAKEESWEKGGEDSESKGRLNQDFNDLTADGNIESMLSVEMGLKELVSLKIEESVAYAFAQQRRPNSSRLSISDFKSPGDAKYMEAFELSPEESEDVLFKEAWLTYFWRRALNLGIEKVIAKERLQFWIGRSRHSPNSHDAVDVDQGLMELRKLGIERRLWEASRRENDF</sequence>
<dbReference type="Gene3D" id="1.10.287.1490">
    <property type="match status" value="1"/>
</dbReference>